<keyword evidence="2" id="KW-0805">Transcription regulation</keyword>
<evidence type="ECO:0000313" key="7">
    <source>
        <dbReference type="EMBL" id="RFZ75757.1"/>
    </source>
</evidence>
<dbReference type="Gene3D" id="3.20.80.10">
    <property type="entry name" value="Regulatory factor, effector binding domain"/>
    <property type="match status" value="1"/>
</dbReference>
<dbReference type="AlphaFoldDB" id="A0A3E2N435"/>
<dbReference type="CDD" id="cd01107">
    <property type="entry name" value="HTH_BmrR"/>
    <property type="match status" value="1"/>
</dbReference>
<protein>
    <submittedName>
        <fullName evidence="7">MerR family transcriptional regulator</fullName>
    </submittedName>
</protein>
<dbReference type="SUPFAM" id="SSF55136">
    <property type="entry name" value="Probable bacterial effector-binding domain"/>
    <property type="match status" value="1"/>
</dbReference>
<dbReference type="SMART" id="SM00422">
    <property type="entry name" value="HTH_MERR"/>
    <property type="match status" value="1"/>
</dbReference>
<dbReference type="InterPro" id="IPR000551">
    <property type="entry name" value="MerR-type_HTH_dom"/>
</dbReference>
<dbReference type="Pfam" id="PF13411">
    <property type="entry name" value="MerR_1"/>
    <property type="match status" value="1"/>
</dbReference>
<dbReference type="GO" id="GO:0003677">
    <property type="term" value="F:DNA binding"/>
    <property type="evidence" value="ECO:0007669"/>
    <property type="project" value="UniProtKB-KW"/>
</dbReference>
<dbReference type="PROSITE" id="PS50937">
    <property type="entry name" value="HTH_MERR_2"/>
    <property type="match status" value="1"/>
</dbReference>
<dbReference type="SUPFAM" id="SSF46955">
    <property type="entry name" value="Putative DNA-binding domain"/>
    <property type="match status" value="1"/>
</dbReference>
<dbReference type="OrthoDB" id="9773308at2"/>
<proteinExistence type="predicted"/>
<feature type="coiled-coil region" evidence="5">
    <location>
        <begin position="87"/>
        <end position="121"/>
    </location>
</feature>
<dbReference type="PANTHER" id="PTHR30204">
    <property type="entry name" value="REDOX-CYCLING DRUG-SENSING TRANSCRIPTIONAL ACTIVATOR SOXR"/>
    <property type="match status" value="1"/>
</dbReference>
<dbReference type="InterPro" id="IPR009061">
    <property type="entry name" value="DNA-bd_dom_put_sf"/>
</dbReference>
<evidence type="ECO:0000256" key="5">
    <source>
        <dbReference type="SAM" id="Coils"/>
    </source>
</evidence>
<dbReference type="PANTHER" id="PTHR30204:SF69">
    <property type="entry name" value="MERR-FAMILY TRANSCRIPTIONAL REGULATOR"/>
    <property type="match status" value="1"/>
</dbReference>
<dbReference type="InterPro" id="IPR011256">
    <property type="entry name" value="Reg_factor_effector_dom_sf"/>
</dbReference>
<dbReference type="EMBL" id="QOHO01000118">
    <property type="protein sequence ID" value="RFZ75757.1"/>
    <property type="molecule type" value="Genomic_DNA"/>
</dbReference>
<keyword evidence="1" id="KW-0678">Repressor</keyword>
<evidence type="ECO:0000256" key="2">
    <source>
        <dbReference type="ARBA" id="ARBA00023015"/>
    </source>
</evidence>
<comment type="caution">
    <text evidence="7">The sequence shown here is derived from an EMBL/GenBank/DDBJ whole genome shotgun (WGS) entry which is preliminary data.</text>
</comment>
<dbReference type="Gene3D" id="1.10.1660.10">
    <property type="match status" value="1"/>
</dbReference>
<name>A0A3E2N435_9FIRM</name>
<gene>
    <name evidence="7" type="ORF">DS742_27225</name>
</gene>
<evidence type="ECO:0000256" key="4">
    <source>
        <dbReference type="ARBA" id="ARBA00023163"/>
    </source>
</evidence>
<organism evidence="7 8">
    <name type="scientific">Lacrimispora amygdalina</name>
    <dbReference type="NCBI Taxonomy" id="253257"/>
    <lineage>
        <taxon>Bacteria</taxon>
        <taxon>Bacillati</taxon>
        <taxon>Bacillota</taxon>
        <taxon>Clostridia</taxon>
        <taxon>Lachnospirales</taxon>
        <taxon>Lachnospiraceae</taxon>
        <taxon>Lacrimispora</taxon>
    </lineage>
</organism>
<keyword evidence="4" id="KW-0804">Transcription</keyword>
<evidence type="ECO:0000313" key="8">
    <source>
        <dbReference type="Proteomes" id="UP000260680"/>
    </source>
</evidence>
<dbReference type="InterPro" id="IPR047057">
    <property type="entry name" value="MerR_fam"/>
</dbReference>
<evidence type="ECO:0000256" key="1">
    <source>
        <dbReference type="ARBA" id="ARBA00022491"/>
    </source>
</evidence>
<evidence type="ECO:0000259" key="6">
    <source>
        <dbReference type="PROSITE" id="PS50937"/>
    </source>
</evidence>
<feature type="domain" description="HTH merR-type" evidence="6">
    <location>
        <begin position="13"/>
        <end position="80"/>
    </location>
</feature>
<accession>A0A3E2N435</accession>
<dbReference type="Proteomes" id="UP000260680">
    <property type="component" value="Unassembled WGS sequence"/>
</dbReference>
<reference evidence="7 8" key="1">
    <citation type="submission" date="2018-07" db="EMBL/GenBank/DDBJ databases">
        <title>New species, Clostridium PI-S10-A1B.</title>
        <authorList>
            <person name="Krishna G."/>
            <person name="Summeta K."/>
            <person name="Shikha S."/>
            <person name="Prabhu P.B."/>
            <person name="Suresh K."/>
        </authorList>
    </citation>
    <scope>NUCLEOTIDE SEQUENCE [LARGE SCALE GENOMIC DNA]</scope>
    <source>
        <strain evidence="7 8">PI-S10-A1B</strain>
    </source>
</reference>
<dbReference type="GO" id="GO:0003700">
    <property type="term" value="F:DNA-binding transcription factor activity"/>
    <property type="evidence" value="ECO:0007669"/>
    <property type="project" value="InterPro"/>
</dbReference>
<keyword evidence="5" id="KW-0175">Coiled coil</keyword>
<evidence type="ECO:0000256" key="3">
    <source>
        <dbReference type="ARBA" id="ARBA00023125"/>
    </source>
</evidence>
<keyword evidence="3" id="KW-0238">DNA-binding</keyword>
<sequence length="282" mass="33052">MEVEPIMADEIVTISEMAKLHHLTRQTLIYYDHIGLLKPVSINEHGYRYYSVYQIPVLREICLLKKLGMKLEDIKKSFENRSPDTVMKLLKLQKDSVDNQIQELNKTRMHLEQRIKFYENLHEEHTIHTPLIKEIGPRKILFVPFPCEPCKNILHLTLMRAWNQLFDWGTVPSSGFGTLIRCSQFDSEDLYRGAGIFVVVPDQEYNFPGIEEIPEGIFACMYKYSFPYYKDDFLSLKEWTESQGYDITGDALDLCLLDTTFYNSEHEVDYCCLQIPVKKRSS</sequence>